<accession>A0ABR5MP45</accession>
<gene>
    <name evidence="1" type="ORF">AFL42_00735</name>
</gene>
<organism evidence="1 2">
    <name type="scientific">Oceanobacillus caeni</name>
    <dbReference type="NCBI Taxonomy" id="405946"/>
    <lineage>
        <taxon>Bacteria</taxon>
        <taxon>Bacillati</taxon>
        <taxon>Bacillota</taxon>
        <taxon>Bacilli</taxon>
        <taxon>Bacillales</taxon>
        <taxon>Bacillaceae</taxon>
        <taxon>Oceanobacillus</taxon>
    </lineage>
</organism>
<dbReference type="EMBL" id="LGTK01000001">
    <property type="protein sequence ID" value="KPH79287.1"/>
    <property type="molecule type" value="Genomic_DNA"/>
</dbReference>
<dbReference type="InterPro" id="IPR020255">
    <property type="entry name" value="CsgA"/>
</dbReference>
<proteinExistence type="predicted"/>
<comment type="caution">
    <text evidence="1">The sequence shown here is derived from an EMBL/GenBank/DDBJ whole genome shotgun (WGS) entry which is preliminary data.</text>
</comment>
<dbReference type="RefSeq" id="WP_047185324.1">
    <property type="nucleotide sequence ID" value="NZ_JAHHXM010000007.1"/>
</dbReference>
<evidence type="ECO:0000313" key="1">
    <source>
        <dbReference type="EMBL" id="KPH79287.1"/>
    </source>
</evidence>
<dbReference type="Pfam" id="PF17334">
    <property type="entry name" value="CsgA"/>
    <property type="match status" value="1"/>
</dbReference>
<keyword evidence="2" id="KW-1185">Reference proteome</keyword>
<evidence type="ECO:0000313" key="2">
    <source>
        <dbReference type="Proteomes" id="UP000037854"/>
    </source>
</evidence>
<protein>
    <submittedName>
        <fullName evidence="1">Sporulation protein</fullName>
    </submittedName>
</protein>
<dbReference type="Proteomes" id="UP000037854">
    <property type="component" value="Unassembled WGS sequence"/>
</dbReference>
<name>A0ABR5MP45_9BACI</name>
<reference evidence="1 2" key="1">
    <citation type="submission" date="2015-07" db="EMBL/GenBank/DDBJ databases">
        <title>High-quality draft genome sequence of Oceanobacillus caeni HM6, a bacillus isolated from a human feces.</title>
        <authorList>
            <person name="Kumar J."/>
            <person name="Verma M.K."/>
            <person name="Pandey R."/>
            <person name="Bhambi M."/>
            <person name="Chauhan N."/>
        </authorList>
    </citation>
    <scope>NUCLEOTIDE SEQUENCE [LARGE SCALE GENOMIC DNA]</scope>
    <source>
        <strain evidence="1 2">HM6</strain>
    </source>
</reference>
<sequence>MDNTLRYLRESLSNYSENEVCQHIIKKIEQNHYKSEKEFVDDLEESEVAYLDNVLENELNYAKNVQNDERVQQLTEVFEILFV</sequence>